<dbReference type="OrthoDB" id="9797743at2"/>
<keyword evidence="6" id="KW-1185">Reference proteome</keyword>
<accession>A0A3S0KMQ7</accession>
<evidence type="ECO:0000256" key="1">
    <source>
        <dbReference type="ARBA" id="ARBA00001946"/>
    </source>
</evidence>
<evidence type="ECO:0000256" key="2">
    <source>
        <dbReference type="ARBA" id="ARBA00006171"/>
    </source>
</evidence>
<evidence type="ECO:0000313" key="5">
    <source>
        <dbReference type="EMBL" id="RTR30289.1"/>
    </source>
</evidence>
<dbReference type="InterPro" id="IPR023198">
    <property type="entry name" value="PGP-like_dom2"/>
</dbReference>
<evidence type="ECO:0000256" key="4">
    <source>
        <dbReference type="ARBA" id="ARBA00022842"/>
    </source>
</evidence>
<dbReference type="SFLD" id="SFLDS00003">
    <property type="entry name" value="Haloacid_Dehalogenase"/>
    <property type="match status" value="1"/>
</dbReference>
<dbReference type="GO" id="GO:0003824">
    <property type="term" value="F:catalytic activity"/>
    <property type="evidence" value="ECO:0007669"/>
    <property type="project" value="UniProtKB-ARBA"/>
</dbReference>
<proteinExistence type="inferred from homology"/>
<dbReference type="PANTHER" id="PTHR46193">
    <property type="entry name" value="6-PHOSPHOGLUCONATE PHOSPHATASE"/>
    <property type="match status" value="1"/>
</dbReference>
<dbReference type="Gene3D" id="3.40.50.1000">
    <property type="entry name" value="HAD superfamily/HAD-like"/>
    <property type="match status" value="1"/>
</dbReference>
<keyword evidence="4" id="KW-0460">Magnesium</keyword>
<evidence type="ECO:0000256" key="3">
    <source>
        <dbReference type="ARBA" id="ARBA00022723"/>
    </source>
</evidence>
<dbReference type="PRINTS" id="PR00413">
    <property type="entry name" value="HADHALOGNASE"/>
</dbReference>
<comment type="similarity">
    <text evidence="2">Belongs to the HAD-like hydrolase superfamily. CbbY/CbbZ/Gph/YieH family.</text>
</comment>
<dbReference type="SUPFAM" id="SSF56784">
    <property type="entry name" value="HAD-like"/>
    <property type="match status" value="1"/>
</dbReference>
<dbReference type="InterPro" id="IPR051600">
    <property type="entry name" value="Beta-PGM-like"/>
</dbReference>
<gene>
    <name evidence="5" type="ORF">EJ104_01920</name>
</gene>
<dbReference type="AlphaFoldDB" id="A0A3S0KMQ7"/>
<dbReference type="InterPro" id="IPR006439">
    <property type="entry name" value="HAD-SF_hydro_IA"/>
</dbReference>
<dbReference type="RefSeq" id="WP_126351070.1">
    <property type="nucleotide sequence ID" value="NZ_CP086380.1"/>
</dbReference>
<comment type="cofactor">
    <cofactor evidence="1">
        <name>Mg(2+)</name>
        <dbReference type="ChEBI" id="CHEBI:18420"/>
    </cofactor>
</comment>
<dbReference type="PANTHER" id="PTHR46193:SF10">
    <property type="entry name" value="6-PHOSPHOGLUCONATE PHOSPHATASE"/>
    <property type="match status" value="1"/>
</dbReference>
<keyword evidence="3" id="KW-0479">Metal-binding</keyword>
<dbReference type="InterPro" id="IPR023214">
    <property type="entry name" value="HAD_sf"/>
</dbReference>
<dbReference type="Proteomes" id="UP000277766">
    <property type="component" value="Unassembled WGS sequence"/>
</dbReference>
<protein>
    <submittedName>
        <fullName evidence="5">HAD family phosphatase</fullName>
    </submittedName>
</protein>
<dbReference type="InterPro" id="IPR036412">
    <property type="entry name" value="HAD-like_sf"/>
</dbReference>
<evidence type="ECO:0000313" key="6">
    <source>
        <dbReference type="Proteomes" id="UP000277766"/>
    </source>
</evidence>
<dbReference type="SFLD" id="SFLDG01129">
    <property type="entry name" value="C1.5:_HAD__Beta-PGM__Phosphata"/>
    <property type="match status" value="1"/>
</dbReference>
<sequence>MTGLQEFAGVIFDFDGVLIDSEGIAYDAWVGAMGEAGERIGRQALMDAGNGLTNAMLLAWLRNEHGWTPHEGFGTDLNRRFVEAFGAEAVVPGAAETLQRLTQAGVPLALATNSGQEEMVFKLGRVGLSEVFADHAYNPSHVDGRAKPEPDLYRHAAEALGLQPQQCLVIEDSLVGVRAAVAAGCAVWGITVTHHDPSLAGELLQAGAARIVASHEELQAALGLRG</sequence>
<dbReference type="EMBL" id="RXPE01000002">
    <property type="protein sequence ID" value="RTR30289.1"/>
    <property type="molecule type" value="Genomic_DNA"/>
</dbReference>
<dbReference type="NCBIfam" id="TIGR01509">
    <property type="entry name" value="HAD-SF-IA-v3"/>
    <property type="match status" value="1"/>
</dbReference>
<comment type="caution">
    <text evidence="5">The sequence shown here is derived from an EMBL/GenBank/DDBJ whole genome shotgun (WGS) entry which is preliminary data.</text>
</comment>
<dbReference type="Gene3D" id="1.10.150.240">
    <property type="entry name" value="Putative phosphatase, domain 2"/>
    <property type="match status" value="1"/>
</dbReference>
<name>A0A3S0KMQ7_9DEIO</name>
<organism evidence="5 6">
    <name type="scientific">Deinococcus radiophilus</name>
    <dbReference type="NCBI Taxonomy" id="32062"/>
    <lineage>
        <taxon>Bacteria</taxon>
        <taxon>Thermotogati</taxon>
        <taxon>Deinococcota</taxon>
        <taxon>Deinococci</taxon>
        <taxon>Deinococcales</taxon>
        <taxon>Deinococcaceae</taxon>
        <taxon>Deinococcus</taxon>
    </lineage>
</organism>
<dbReference type="Pfam" id="PF00702">
    <property type="entry name" value="Hydrolase"/>
    <property type="match status" value="1"/>
</dbReference>
<dbReference type="GO" id="GO:0046872">
    <property type="term" value="F:metal ion binding"/>
    <property type="evidence" value="ECO:0007669"/>
    <property type="project" value="UniProtKB-KW"/>
</dbReference>
<reference evidence="5 6" key="1">
    <citation type="submission" date="2018-12" db="EMBL/GenBank/DDBJ databases">
        <title>Deinococcus radiophilus ATCC 27603 genome sequencing and assembly.</title>
        <authorList>
            <person name="Maclea K.S."/>
            <person name="Maynard C.R."/>
        </authorList>
    </citation>
    <scope>NUCLEOTIDE SEQUENCE [LARGE SCALE GENOMIC DNA]</scope>
    <source>
        <strain evidence="5 6">ATCC 27603</strain>
    </source>
</reference>